<keyword evidence="3" id="KW-1185">Reference proteome</keyword>
<reference evidence="3" key="1">
    <citation type="journal article" date="2019" name="Int. J. Syst. Evol. Microbiol.">
        <title>The Global Catalogue of Microorganisms (GCM) 10K type strain sequencing project: providing services to taxonomists for standard genome sequencing and annotation.</title>
        <authorList>
            <consortium name="The Broad Institute Genomics Platform"/>
            <consortium name="The Broad Institute Genome Sequencing Center for Infectious Disease"/>
            <person name="Wu L."/>
            <person name="Ma J."/>
        </authorList>
    </citation>
    <scope>NUCLEOTIDE SEQUENCE [LARGE SCALE GENOMIC DNA]</scope>
    <source>
        <strain evidence="3">JCM 17917</strain>
    </source>
</reference>
<gene>
    <name evidence="2" type="ORF">GCM10023183_35130</name>
</gene>
<name>A0ABP8G0F7_9BACT</name>
<protein>
    <submittedName>
        <fullName evidence="2">Uncharacterized protein</fullName>
    </submittedName>
</protein>
<evidence type="ECO:0000313" key="2">
    <source>
        <dbReference type="EMBL" id="GAA4314793.1"/>
    </source>
</evidence>
<keyword evidence="1" id="KW-0812">Transmembrane</keyword>
<evidence type="ECO:0000256" key="1">
    <source>
        <dbReference type="SAM" id="Phobius"/>
    </source>
</evidence>
<dbReference type="EMBL" id="BAABGX010000003">
    <property type="protein sequence ID" value="GAA4314793.1"/>
    <property type="molecule type" value="Genomic_DNA"/>
</dbReference>
<comment type="caution">
    <text evidence="2">The sequence shown here is derived from an EMBL/GenBank/DDBJ whole genome shotgun (WGS) entry which is preliminary data.</text>
</comment>
<keyword evidence="1" id="KW-1133">Transmembrane helix</keyword>
<sequence length="74" mass="8452">MHFHYCKYFLYIPVLILFSVKTSSILYLIASILIVIGLVLQLTHVISLTYFNYVAGASLMLGIMANGKRRQEIK</sequence>
<keyword evidence="1" id="KW-0472">Membrane</keyword>
<feature type="transmembrane region" description="Helical" evidence="1">
    <location>
        <begin position="12"/>
        <end position="39"/>
    </location>
</feature>
<proteinExistence type="predicted"/>
<feature type="transmembrane region" description="Helical" evidence="1">
    <location>
        <begin position="45"/>
        <end position="65"/>
    </location>
</feature>
<dbReference type="Proteomes" id="UP001501844">
    <property type="component" value="Unassembled WGS sequence"/>
</dbReference>
<organism evidence="2 3">
    <name type="scientific">Nibribacter koreensis</name>
    <dbReference type="NCBI Taxonomy" id="1084519"/>
    <lineage>
        <taxon>Bacteria</taxon>
        <taxon>Pseudomonadati</taxon>
        <taxon>Bacteroidota</taxon>
        <taxon>Cytophagia</taxon>
        <taxon>Cytophagales</taxon>
        <taxon>Hymenobacteraceae</taxon>
        <taxon>Nibribacter</taxon>
    </lineage>
</organism>
<evidence type="ECO:0000313" key="3">
    <source>
        <dbReference type="Proteomes" id="UP001501844"/>
    </source>
</evidence>
<accession>A0ABP8G0F7</accession>